<feature type="transmembrane region" description="Helical" evidence="7">
    <location>
        <begin position="180"/>
        <end position="201"/>
    </location>
</feature>
<dbReference type="OrthoDB" id="9806929at2"/>
<keyword evidence="2" id="KW-1003">Cell membrane</keyword>
<evidence type="ECO:0000256" key="1">
    <source>
        <dbReference type="ARBA" id="ARBA00004651"/>
    </source>
</evidence>
<dbReference type="GO" id="GO:0015031">
    <property type="term" value="P:protein transport"/>
    <property type="evidence" value="ECO:0007669"/>
    <property type="project" value="UniProtKB-KW"/>
</dbReference>
<keyword evidence="6" id="KW-0653">Protein transport</keyword>
<comment type="subcellular location">
    <subcellularLocation>
        <location evidence="1">Cell membrane</location>
        <topology evidence="1">Multi-pass membrane protein</topology>
    </subcellularLocation>
    <subcellularLocation>
        <location evidence="6">Membrane</location>
        <topology evidence="6">Multi-pass membrane protein</topology>
    </subcellularLocation>
</comment>
<dbReference type="AlphaFoldDB" id="A0A4R7BEI3"/>
<keyword evidence="4 7" id="KW-1133">Transmembrane helix</keyword>
<evidence type="ECO:0000313" key="9">
    <source>
        <dbReference type="EMBL" id="TDR82662.1"/>
    </source>
</evidence>
<dbReference type="PANTHER" id="PTHR30433">
    <property type="entry name" value="CHEMOTAXIS PROTEIN MOTA"/>
    <property type="match status" value="1"/>
</dbReference>
<evidence type="ECO:0000256" key="6">
    <source>
        <dbReference type="RuleBase" id="RU004057"/>
    </source>
</evidence>
<keyword evidence="5 7" id="KW-0472">Membrane</keyword>
<keyword evidence="3 7" id="KW-0812">Transmembrane</keyword>
<dbReference type="RefSeq" id="WP_133677995.1">
    <property type="nucleotide sequence ID" value="NZ_SNZP01000001.1"/>
</dbReference>
<organism evidence="9 10">
    <name type="scientific">Paludibacterium purpuratum</name>
    <dbReference type="NCBI Taxonomy" id="1144873"/>
    <lineage>
        <taxon>Bacteria</taxon>
        <taxon>Pseudomonadati</taxon>
        <taxon>Pseudomonadota</taxon>
        <taxon>Betaproteobacteria</taxon>
        <taxon>Neisseriales</taxon>
        <taxon>Chromobacteriaceae</taxon>
        <taxon>Paludibacterium</taxon>
    </lineage>
</organism>
<keyword evidence="10" id="KW-1185">Reference proteome</keyword>
<evidence type="ECO:0000256" key="4">
    <source>
        <dbReference type="ARBA" id="ARBA00022989"/>
    </source>
</evidence>
<reference evidence="9 10" key="1">
    <citation type="submission" date="2019-03" db="EMBL/GenBank/DDBJ databases">
        <title>Genomic Encyclopedia of Type Strains, Phase III (KMG-III): the genomes of soil and plant-associated and newly described type strains.</title>
        <authorList>
            <person name="Whitman W."/>
        </authorList>
    </citation>
    <scope>NUCLEOTIDE SEQUENCE [LARGE SCALE GENOMIC DNA]</scope>
    <source>
        <strain evidence="9 10">CECT 8976</strain>
    </source>
</reference>
<dbReference type="GO" id="GO:0071978">
    <property type="term" value="P:bacterial-type flagellum-dependent swarming motility"/>
    <property type="evidence" value="ECO:0007669"/>
    <property type="project" value="InterPro"/>
</dbReference>
<feature type="domain" description="MotA/TolQ/ExbB proton channel" evidence="8">
    <location>
        <begin position="104"/>
        <end position="217"/>
    </location>
</feature>
<evidence type="ECO:0000259" key="8">
    <source>
        <dbReference type="Pfam" id="PF01618"/>
    </source>
</evidence>
<dbReference type="Proteomes" id="UP000295611">
    <property type="component" value="Unassembled WGS sequence"/>
</dbReference>
<proteinExistence type="inferred from homology"/>
<dbReference type="InterPro" id="IPR002898">
    <property type="entry name" value="MotA_ExbB_proton_chnl"/>
</dbReference>
<dbReference type="Pfam" id="PF01618">
    <property type="entry name" value="MotA_ExbB"/>
    <property type="match status" value="1"/>
</dbReference>
<dbReference type="PANTHER" id="PTHR30433:SF3">
    <property type="entry name" value="MOTILITY PROTEIN A"/>
    <property type="match status" value="1"/>
</dbReference>
<keyword evidence="6" id="KW-0813">Transport</keyword>
<gene>
    <name evidence="9" type="ORF">DFP86_10151</name>
</gene>
<dbReference type="InterPro" id="IPR047055">
    <property type="entry name" value="MotA-like"/>
</dbReference>
<comment type="caution">
    <text evidence="9">The sequence shown here is derived from an EMBL/GenBank/DDBJ whole genome shotgun (WGS) entry which is preliminary data.</text>
</comment>
<dbReference type="EMBL" id="SNZP01000001">
    <property type="protein sequence ID" value="TDR82662.1"/>
    <property type="molecule type" value="Genomic_DNA"/>
</dbReference>
<evidence type="ECO:0000313" key="10">
    <source>
        <dbReference type="Proteomes" id="UP000295611"/>
    </source>
</evidence>
<accession>A0A4R7BEI3</accession>
<dbReference type="GO" id="GO:0005886">
    <property type="term" value="C:plasma membrane"/>
    <property type="evidence" value="ECO:0007669"/>
    <property type="project" value="UniProtKB-SubCell"/>
</dbReference>
<dbReference type="NCBIfam" id="NF006583">
    <property type="entry name" value="PRK09109.1"/>
    <property type="match status" value="1"/>
</dbReference>
<dbReference type="GO" id="GO:0006935">
    <property type="term" value="P:chemotaxis"/>
    <property type="evidence" value="ECO:0007669"/>
    <property type="project" value="InterPro"/>
</dbReference>
<feature type="transmembrane region" description="Helical" evidence="7">
    <location>
        <begin position="149"/>
        <end position="168"/>
    </location>
</feature>
<protein>
    <submittedName>
        <fullName evidence="9">Chemotaxis protein MotA</fullName>
    </submittedName>
</protein>
<feature type="transmembrane region" description="Helical" evidence="7">
    <location>
        <begin position="31"/>
        <end position="49"/>
    </location>
</feature>
<evidence type="ECO:0000256" key="2">
    <source>
        <dbReference type="ARBA" id="ARBA00022475"/>
    </source>
</evidence>
<evidence type="ECO:0000256" key="5">
    <source>
        <dbReference type="ARBA" id="ARBA00023136"/>
    </source>
</evidence>
<sequence length="249" mass="26739">MDKISIIAIIGGFSAIIAGQAMEGGSVGSLLQLTAFMIVIGGTLSAVMLQSTPKQFMTGLRMMRWVVAPPAFNHESMIREVINWSQSARRGGLLSLEGFVNMQRDPFTRKALQMLVDGGEPDTLRSVMEVEITMFEHARRQAAKIWESAGGYSPTMGILGAVLGLIHVMENLTDPSKLGAGIAVAFVATVYGVGAANLLFLPIGNKLKNIISGEVAMKELVVEGIVAIANGENPRIIETRLRGFLAMHE</sequence>
<evidence type="ECO:0000256" key="3">
    <source>
        <dbReference type="ARBA" id="ARBA00022692"/>
    </source>
</evidence>
<comment type="similarity">
    <text evidence="6">Belongs to the exbB/tolQ family.</text>
</comment>
<name>A0A4R7BEI3_9NEIS</name>
<evidence type="ECO:0000256" key="7">
    <source>
        <dbReference type="SAM" id="Phobius"/>
    </source>
</evidence>